<dbReference type="InterPro" id="IPR050078">
    <property type="entry name" value="Ribosomal_L11_MeTrfase_PrmA"/>
</dbReference>
<sequence>MPWADNRQVKTQYWRVTWYPPYDEINQALDVAQDLAAGGFEYEDGQPSDSSPFTDIPLEPGRPFVRVYFPSEKAQIVESLCQVCEEHGWAFQVESVYTEDWANAWKAYYHPILIPPDYAIVPAWYDTSPKDAEHTLWIDPGMAFGTGTHATTRMCLEFLASADLHRKTLLDLGAGSGILGLFGLMGGAERAVLVEPDPVAIQAIFHNAGLNHCDRRVAVVPGTLADLSPERFDVVCMNLIWDIIQTEWMPLQQYLAPGALVLLSGLLAEHEASVRRLLNQTNHTVLRAQVCEGWLLMVTTHDSPSH</sequence>
<dbReference type="EMBL" id="PXYV01000004">
    <property type="protein sequence ID" value="PSR23631.1"/>
    <property type="molecule type" value="Genomic_DNA"/>
</dbReference>
<gene>
    <name evidence="3" type="ORF">C7B45_02365</name>
</gene>
<evidence type="ECO:0000313" key="4">
    <source>
        <dbReference type="Proteomes" id="UP000241848"/>
    </source>
</evidence>
<proteinExistence type="predicted"/>
<dbReference type="GO" id="GO:0005840">
    <property type="term" value="C:ribosome"/>
    <property type="evidence" value="ECO:0007669"/>
    <property type="project" value="UniProtKB-KW"/>
</dbReference>
<evidence type="ECO:0000313" key="3">
    <source>
        <dbReference type="EMBL" id="PSR23631.1"/>
    </source>
</evidence>
<keyword evidence="3" id="KW-0687">Ribonucleoprotein</keyword>
<protein>
    <submittedName>
        <fullName evidence="3">50S ribosomal protein L11 methyltransferase</fullName>
    </submittedName>
</protein>
<dbReference type="Pfam" id="PF06325">
    <property type="entry name" value="PrmA"/>
    <property type="match status" value="1"/>
</dbReference>
<dbReference type="CDD" id="cd02440">
    <property type="entry name" value="AdoMet_MTases"/>
    <property type="match status" value="1"/>
</dbReference>
<dbReference type="InterPro" id="IPR029063">
    <property type="entry name" value="SAM-dependent_MTases_sf"/>
</dbReference>
<evidence type="ECO:0000256" key="1">
    <source>
        <dbReference type="ARBA" id="ARBA00022603"/>
    </source>
</evidence>
<dbReference type="PANTHER" id="PTHR43648:SF1">
    <property type="entry name" value="ELECTRON TRANSFER FLAVOPROTEIN BETA SUBUNIT LYSINE METHYLTRANSFERASE"/>
    <property type="match status" value="1"/>
</dbReference>
<dbReference type="AlphaFoldDB" id="A0A2T2WN16"/>
<keyword evidence="1 3" id="KW-0489">Methyltransferase</keyword>
<keyword evidence="2 3" id="KW-0808">Transferase</keyword>
<reference evidence="3 4" key="1">
    <citation type="journal article" date="2014" name="BMC Genomics">
        <title>Comparison of environmental and isolate Sulfobacillus genomes reveals diverse carbon, sulfur, nitrogen, and hydrogen metabolisms.</title>
        <authorList>
            <person name="Justice N.B."/>
            <person name="Norman A."/>
            <person name="Brown C.T."/>
            <person name="Singh A."/>
            <person name="Thomas B.C."/>
            <person name="Banfield J.F."/>
        </authorList>
    </citation>
    <scope>NUCLEOTIDE SEQUENCE [LARGE SCALE GENOMIC DNA]</scope>
    <source>
        <strain evidence="3">AMDSBA3</strain>
    </source>
</reference>
<comment type="caution">
    <text evidence="3">The sequence shown here is derived from an EMBL/GenBank/DDBJ whole genome shotgun (WGS) entry which is preliminary data.</text>
</comment>
<dbReference type="GO" id="GO:0008276">
    <property type="term" value="F:protein methyltransferase activity"/>
    <property type="evidence" value="ECO:0007669"/>
    <property type="project" value="TreeGrafter"/>
</dbReference>
<keyword evidence="3" id="KW-0689">Ribosomal protein</keyword>
<evidence type="ECO:0000256" key="2">
    <source>
        <dbReference type="ARBA" id="ARBA00022679"/>
    </source>
</evidence>
<name>A0A2T2WN16_9FIRM</name>
<dbReference type="PANTHER" id="PTHR43648">
    <property type="entry name" value="ELECTRON TRANSFER FLAVOPROTEIN BETA SUBUNIT LYSINE METHYLTRANSFERASE"/>
    <property type="match status" value="1"/>
</dbReference>
<dbReference type="Gene3D" id="3.40.50.150">
    <property type="entry name" value="Vaccinia Virus protein VP39"/>
    <property type="match status" value="1"/>
</dbReference>
<organism evidence="3 4">
    <name type="scientific">Sulfobacillus acidophilus</name>
    <dbReference type="NCBI Taxonomy" id="53633"/>
    <lineage>
        <taxon>Bacteria</taxon>
        <taxon>Bacillati</taxon>
        <taxon>Bacillota</taxon>
        <taxon>Clostridia</taxon>
        <taxon>Eubacteriales</taxon>
        <taxon>Clostridiales Family XVII. Incertae Sedis</taxon>
        <taxon>Sulfobacillus</taxon>
    </lineage>
</organism>
<dbReference type="GO" id="GO:0032259">
    <property type="term" value="P:methylation"/>
    <property type="evidence" value="ECO:0007669"/>
    <property type="project" value="UniProtKB-KW"/>
</dbReference>
<dbReference type="SUPFAM" id="SSF53335">
    <property type="entry name" value="S-adenosyl-L-methionine-dependent methyltransferases"/>
    <property type="match status" value="1"/>
</dbReference>
<accession>A0A2T2WN16</accession>
<dbReference type="Proteomes" id="UP000241848">
    <property type="component" value="Unassembled WGS sequence"/>
</dbReference>